<feature type="domain" description="Alpha-D-phosphohexomutase alpha/beta/alpha" evidence="13">
    <location>
        <begin position="477"/>
        <end position="574"/>
    </location>
</feature>
<dbReference type="GO" id="GO:0004615">
    <property type="term" value="F:phosphomannomutase activity"/>
    <property type="evidence" value="ECO:0007669"/>
    <property type="project" value="UniProtKB-EC"/>
</dbReference>
<keyword evidence="8" id="KW-0460">Magnesium</keyword>
<evidence type="ECO:0000256" key="6">
    <source>
        <dbReference type="ARBA" id="ARBA00022553"/>
    </source>
</evidence>
<dbReference type="EMBL" id="WNDS01000005">
    <property type="protein sequence ID" value="KAF1013574.1"/>
    <property type="molecule type" value="Genomic_DNA"/>
</dbReference>
<evidence type="ECO:0000256" key="8">
    <source>
        <dbReference type="ARBA" id="ARBA00022842"/>
    </source>
</evidence>
<dbReference type="PRINTS" id="PR00509">
    <property type="entry name" value="PGMPMM"/>
</dbReference>
<dbReference type="InterPro" id="IPR005846">
    <property type="entry name" value="A-D-PHexomutase_a/b/a-III"/>
</dbReference>
<feature type="transmembrane region" description="Helical" evidence="10">
    <location>
        <begin position="239"/>
        <end position="263"/>
    </location>
</feature>
<feature type="domain" description="Alpha-D-phosphohexomutase C-terminal" evidence="11">
    <location>
        <begin position="717"/>
        <end position="772"/>
    </location>
</feature>
<evidence type="ECO:0000259" key="11">
    <source>
        <dbReference type="Pfam" id="PF00408"/>
    </source>
</evidence>
<dbReference type="SUPFAM" id="SSF55957">
    <property type="entry name" value="Phosphoglucomutase, C-terminal domain"/>
    <property type="match status" value="1"/>
</dbReference>
<evidence type="ECO:0000259" key="12">
    <source>
        <dbReference type="Pfam" id="PF02878"/>
    </source>
</evidence>
<dbReference type="Gene3D" id="3.30.310.50">
    <property type="entry name" value="Alpha-D-phosphohexomutase, C-terminal domain"/>
    <property type="match status" value="1"/>
</dbReference>
<keyword evidence="6" id="KW-0597">Phosphoprotein</keyword>
<keyword evidence="10" id="KW-1133">Transmembrane helix</keyword>
<dbReference type="SUPFAM" id="SSF53738">
    <property type="entry name" value="Phosphoglucomutase, first 3 domains"/>
    <property type="match status" value="3"/>
</dbReference>
<dbReference type="GO" id="GO:0005975">
    <property type="term" value="P:carbohydrate metabolic process"/>
    <property type="evidence" value="ECO:0007669"/>
    <property type="project" value="InterPro"/>
</dbReference>
<dbReference type="PANTHER" id="PTHR43771:SF2">
    <property type="entry name" value="PHOSPHOMANNOMUTASE_PHOSPHOGLUCOMUTASE"/>
    <property type="match status" value="1"/>
</dbReference>
<dbReference type="Pfam" id="PF02880">
    <property type="entry name" value="PGM_PMM_III"/>
    <property type="match status" value="1"/>
</dbReference>
<dbReference type="InterPro" id="IPR005844">
    <property type="entry name" value="A-D-PHexomutase_a/b/a-I"/>
</dbReference>
<gene>
    <name evidence="15" type="primary">algC_2</name>
    <name evidence="15" type="ORF">GAK31_03724</name>
</gene>
<dbReference type="Pfam" id="PF02879">
    <property type="entry name" value="PGM_PMM_II"/>
    <property type="match status" value="1"/>
</dbReference>
<feature type="domain" description="Alpha-D-phosphohexomutase alpha/beta/alpha" evidence="14">
    <location>
        <begin position="580"/>
        <end position="688"/>
    </location>
</feature>
<dbReference type="Pfam" id="PF02878">
    <property type="entry name" value="PGM_PMM_I"/>
    <property type="match status" value="1"/>
</dbReference>
<feature type="domain" description="Alpha-D-phosphohexomutase alpha/beta/alpha" evidence="12">
    <location>
        <begin position="330"/>
        <end position="447"/>
    </location>
</feature>
<evidence type="ECO:0000259" key="13">
    <source>
        <dbReference type="Pfam" id="PF02879"/>
    </source>
</evidence>
<keyword evidence="10" id="KW-0472">Membrane</keyword>
<comment type="similarity">
    <text evidence="4">Belongs to the phosphohexose mutase family.</text>
</comment>
<accession>A0A7V8FE44</accession>
<evidence type="ECO:0000256" key="2">
    <source>
        <dbReference type="ARBA" id="ARBA00001946"/>
    </source>
</evidence>
<evidence type="ECO:0000256" key="3">
    <source>
        <dbReference type="ARBA" id="ARBA00004699"/>
    </source>
</evidence>
<evidence type="ECO:0000256" key="9">
    <source>
        <dbReference type="ARBA" id="ARBA00023235"/>
    </source>
</evidence>
<comment type="caution">
    <text evidence="15">The sequence shown here is derived from an EMBL/GenBank/DDBJ whole genome shotgun (WGS) entry which is preliminary data.</text>
</comment>
<evidence type="ECO:0000256" key="1">
    <source>
        <dbReference type="ARBA" id="ARBA00000586"/>
    </source>
</evidence>
<dbReference type="GO" id="GO:0046872">
    <property type="term" value="F:metal ion binding"/>
    <property type="evidence" value="ECO:0007669"/>
    <property type="project" value="UniProtKB-KW"/>
</dbReference>
<keyword evidence="10" id="KW-0812">Transmembrane</keyword>
<evidence type="ECO:0000259" key="14">
    <source>
        <dbReference type="Pfam" id="PF02880"/>
    </source>
</evidence>
<dbReference type="InterPro" id="IPR016055">
    <property type="entry name" value="A-D-PHexomutase_a/b/a-I/II/III"/>
</dbReference>
<dbReference type="Pfam" id="PF00408">
    <property type="entry name" value="PGM_PMM_IV"/>
    <property type="match status" value="1"/>
</dbReference>
<evidence type="ECO:0000313" key="16">
    <source>
        <dbReference type="Proteomes" id="UP000487117"/>
    </source>
</evidence>
<evidence type="ECO:0000256" key="7">
    <source>
        <dbReference type="ARBA" id="ARBA00022723"/>
    </source>
</evidence>
<dbReference type="EC" id="5.4.2.8" evidence="5"/>
<proteinExistence type="inferred from homology"/>
<comment type="catalytic activity">
    <reaction evidence="1">
        <text>alpha-D-mannose 1-phosphate = D-mannose 6-phosphate</text>
        <dbReference type="Rhea" id="RHEA:11140"/>
        <dbReference type="ChEBI" id="CHEBI:58409"/>
        <dbReference type="ChEBI" id="CHEBI:58735"/>
        <dbReference type="EC" id="5.4.2.8"/>
    </reaction>
</comment>
<dbReference type="Proteomes" id="UP000487117">
    <property type="component" value="Unassembled WGS sequence"/>
</dbReference>
<organism evidence="15 16">
    <name type="scientific">Stenotrophomonas maltophilia</name>
    <name type="common">Pseudomonas maltophilia</name>
    <name type="synonym">Xanthomonas maltophilia</name>
    <dbReference type="NCBI Taxonomy" id="40324"/>
    <lineage>
        <taxon>Bacteria</taxon>
        <taxon>Pseudomonadati</taxon>
        <taxon>Pseudomonadota</taxon>
        <taxon>Gammaproteobacteria</taxon>
        <taxon>Lysobacterales</taxon>
        <taxon>Lysobacteraceae</taxon>
        <taxon>Stenotrophomonas</taxon>
        <taxon>Stenotrophomonas maltophilia group</taxon>
    </lineage>
</organism>
<comment type="cofactor">
    <cofactor evidence="2">
        <name>Mg(2+)</name>
        <dbReference type="ChEBI" id="CHEBI:18420"/>
    </cofactor>
</comment>
<name>A0A7V8FE44_STEMA</name>
<protein>
    <recommendedName>
        <fullName evidence="5">phosphomannomutase</fullName>
        <ecNumber evidence="5">5.4.2.8</ecNumber>
    </recommendedName>
</protein>
<dbReference type="InterPro" id="IPR005845">
    <property type="entry name" value="A-D-PHexomutase_a/b/a-II"/>
</dbReference>
<evidence type="ECO:0000256" key="4">
    <source>
        <dbReference type="ARBA" id="ARBA00010231"/>
    </source>
</evidence>
<dbReference type="Gene3D" id="3.40.120.10">
    <property type="entry name" value="Alpha-D-Glucose-1,6-Bisphosphate, subunit A, domain 3"/>
    <property type="match status" value="3"/>
</dbReference>
<sequence length="787" mass="82367">MSNSGAANSIRMRVRKEALLALLLVLLAVWLGYGAVQQWRQQSTVAALETARDTAVQGLQQAASGQLSQLVRQIKGDRVQQALQAGDAAAAALALRESWSGVEQVDVFTSDLASAYADPAAFGYARLALLESVVADGKPTLRVVRDGGGNRLGLAAPVTLGAHGAAVVYVRQPLLRLSAPLDQVQAPASGFLALRQGKQDLIAQGDASLSSSAGAQARPVPGTPLRLAAATPPLEAGPFGMGAIASAVAALLLVLVAVLIVVGRGRLPASLPKGLPRRRDAAVEDQGPTLRESLAQLPAAAAATSADAEGVDATPPPPPPVPAEQLEAGIFRAYDIRGVVGSELTARTAALIGQAIGTAALEQGLPEVVIGRDGRLSRPELAAGLAEGLRRAGCDVIEIGLAPTSVVYFAAFHLRTGTCVAVTGSHNPPDYNGFKVVIGGETLSGTAITDLHARIVEGRLVQAAEPGSYQQREVTADYIQRIADDVQLDRPLKVVADAGNGVAGAIAPQLLEAIGAEAIPLYCDVDGTFPNHHPDPSEPANLDDLVQTVKRFGADLGVAFDGDGDRLGVVTGEGRIIYADRLLMLFAADVLMRNPGAMVLYDVKCTGKLSDHVLRNGGSPLMWKTGHSLMKAKMRETDAELAGEMSGHFFFKERWFGFDDGLYAAARLLEILAQREESSDEVMAELPDSISTPELKVPVAAGTPRALVSLLVSAAQAADSPYAGGRLSTIDGLRVDFPDGWGLVRASNTTPVLVLRFEADSEEALTRIQALFRSQLQPLLGDTPLGF</sequence>
<evidence type="ECO:0000256" key="10">
    <source>
        <dbReference type="SAM" id="Phobius"/>
    </source>
</evidence>
<evidence type="ECO:0000313" key="15">
    <source>
        <dbReference type="EMBL" id="KAF1013574.1"/>
    </source>
</evidence>
<reference evidence="16" key="1">
    <citation type="journal article" date="2020" name="MBio">
        <title>Horizontal gene transfer to a defensive symbiont with a reduced genome amongst a multipartite beetle microbiome.</title>
        <authorList>
            <person name="Waterworth S.C."/>
            <person name="Florez L.V."/>
            <person name="Rees E.R."/>
            <person name="Hertweck C."/>
            <person name="Kaltenpoth M."/>
            <person name="Kwan J.C."/>
        </authorList>
    </citation>
    <scope>NUCLEOTIDE SEQUENCE [LARGE SCALE GENOMIC DNA]</scope>
</reference>
<dbReference type="InterPro" id="IPR005843">
    <property type="entry name" value="A-D-PHexomutase_C"/>
</dbReference>
<comment type="pathway">
    <text evidence="3">Nucleotide-sugar biosynthesis; GDP-alpha-D-mannose biosynthesis; alpha-D-mannose 1-phosphate from D-fructose 6-phosphate: step 2/2.</text>
</comment>
<evidence type="ECO:0000256" key="5">
    <source>
        <dbReference type="ARBA" id="ARBA00012730"/>
    </source>
</evidence>
<keyword evidence="7" id="KW-0479">Metal-binding</keyword>
<dbReference type="CDD" id="cd03089">
    <property type="entry name" value="PMM_PGM"/>
    <property type="match status" value="1"/>
</dbReference>
<dbReference type="InterPro" id="IPR036900">
    <property type="entry name" value="A-D-PHexomutase_C_sf"/>
</dbReference>
<keyword evidence="9" id="KW-0413">Isomerase</keyword>
<dbReference type="InterPro" id="IPR005841">
    <property type="entry name" value="Alpha-D-phosphohexomutase_SF"/>
</dbReference>
<dbReference type="AlphaFoldDB" id="A0A7V8FE44"/>
<dbReference type="PANTHER" id="PTHR43771">
    <property type="entry name" value="PHOSPHOMANNOMUTASE"/>
    <property type="match status" value="1"/>
</dbReference>